<proteinExistence type="inferred from homology"/>
<dbReference type="PANTHER" id="PTHR47628:SF1">
    <property type="entry name" value="ALIPHATIC AMIDASE EXPRESSION-REGULATING PROTEIN"/>
    <property type="match status" value="1"/>
</dbReference>
<evidence type="ECO:0000313" key="8">
    <source>
        <dbReference type="Proteomes" id="UP000633205"/>
    </source>
</evidence>
<evidence type="ECO:0000256" key="4">
    <source>
        <dbReference type="ARBA" id="ARBA00022970"/>
    </source>
</evidence>
<evidence type="ECO:0000256" key="1">
    <source>
        <dbReference type="ARBA" id="ARBA00010062"/>
    </source>
</evidence>
<dbReference type="GO" id="GO:0006865">
    <property type="term" value="P:amino acid transport"/>
    <property type="evidence" value="ECO:0007669"/>
    <property type="project" value="UniProtKB-KW"/>
</dbReference>
<keyword evidence="2" id="KW-0813">Transport</keyword>
<evidence type="ECO:0000256" key="3">
    <source>
        <dbReference type="ARBA" id="ARBA00022729"/>
    </source>
</evidence>
<accession>A0A916YG72</accession>
<organism evidence="7 8">
    <name type="scientific">Microbacterium faecale</name>
    <dbReference type="NCBI Taxonomy" id="1804630"/>
    <lineage>
        <taxon>Bacteria</taxon>
        <taxon>Bacillati</taxon>
        <taxon>Actinomycetota</taxon>
        <taxon>Actinomycetes</taxon>
        <taxon>Micrococcales</taxon>
        <taxon>Microbacteriaceae</taxon>
        <taxon>Microbacterium</taxon>
    </lineage>
</organism>
<dbReference type="Gene3D" id="3.40.50.2300">
    <property type="match status" value="2"/>
</dbReference>
<comment type="caution">
    <text evidence="7">The sequence shown here is derived from an EMBL/GenBank/DDBJ whole genome shotgun (WGS) entry which is preliminary data.</text>
</comment>
<evidence type="ECO:0000313" key="7">
    <source>
        <dbReference type="EMBL" id="GGD43310.1"/>
    </source>
</evidence>
<reference evidence="7" key="1">
    <citation type="journal article" date="2014" name="Int. J. Syst. Evol. Microbiol.">
        <title>Complete genome sequence of Corynebacterium casei LMG S-19264T (=DSM 44701T), isolated from a smear-ripened cheese.</title>
        <authorList>
            <consortium name="US DOE Joint Genome Institute (JGI-PGF)"/>
            <person name="Walter F."/>
            <person name="Albersmeier A."/>
            <person name="Kalinowski J."/>
            <person name="Ruckert C."/>
        </authorList>
    </citation>
    <scope>NUCLEOTIDE SEQUENCE</scope>
    <source>
        <strain evidence="7">CGMCC 1.15152</strain>
    </source>
</reference>
<dbReference type="SUPFAM" id="SSF53822">
    <property type="entry name" value="Periplasmic binding protein-like I"/>
    <property type="match status" value="1"/>
</dbReference>
<sequence length="407" mass="43089">MENPTHRNRMTRLTPTLALLVAPVLALTACSGGSFSAEEPGGADDTDRALKIGLIAPLTGPASLEGTSMQQGFELGLDAVNAAGGVLGHDVELVVVDDMSEAATSTQVAQRLVREEQVDYLFGTIAGDTTNAVASVAADAEVPFSSAIMGIVPSCSAHFWPFGVTEPMVLEAIVPRMVDEYGPRVAFAGNDYLFPREYADVARAALDEAGGEFVVEEYAPLGTSEWQPVISKMQSADPDWILTGVVGGDAVAFTQQAEQFGLLDDRGFTGTTHQQEFYGAISSALEGRTTVLPYTDQLDDEANEEFVAAYRDAYDFDDPIPAVAATSYMAAHFIASAVEAAGDYAAEAVSEQMSQTTSEGVLGGGSFDSETHMWSQNMYVIEIDADGAYTLVEDLGVVSDPQPRTCA</sequence>
<dbReference type="PRINTS" id="PR00337">
    <property type="entry name" value="LEUILEVALBP"/>
</dbReference>
<keyword evidence="8" id="KW-1185">Reference proteome</keyword>
<gene>
    <name evidence="7" type="ORF">GCM10010915_25560</name>
</gene>
<evidence type="ECO:0000259" key="6">
    <source>
        <dbReference type="Pfam" id="PF13458"/>
    </source>
</evidence>
<feature type="signal peptide" evidence="5">
    <location>
        <begin position="1"/>
        <end position="36"/>
    </location>
</feature>
<protein>
    <submittedName>
        <fullName evidence="7">ABC transporter substrate-binding protein</fullName>
    </submittedName>
</protein>
<name>A0A916YG72_9MICO</name>
<dbReference type="RefSeq" id="WP_188712569.1">
    <property type="nucleotide sequence ID" value="NZ_BMHO01000001.1"/>
</dbReference>
<evidence type="ECO:0000256" key="2">
    <source>
        <dbReference type="ARBA" id="ARBA00022448"/>
    </source>
</evidence>
<dbReference type="PANTHER" id="PTHR47628">
    <property type="match status" value="1"/>
</dbReference>
<feature type="domain" description="Leucine-binding protein" evidence="6">
    <location>
        <begin position="50"/>
        <end position="388"/>
    </location>
</feature>
<dbReference type="Proteomes" id="UP000633205">
    <property type="component" value="Unassembled WGS sequence"/>
</dbReference>
<dbReference type="InterPro" id="IPR028082">
    <property type="entry name" value="Peripla_BP_I"/>
</dbReference>
<reference evidence="7" key="2">
    <citation type="submission" date="2020-09" db="EMBL/GenBank/DDBJ databases">
        <authorList>
            <person name="Sun Q."/>
            <person name="Zhou Y."/>
        </authorList>
    </citation>
    <scope>NUCLEOTIDE SEQUENCE</scope>
    <source>
        <strain evidence="7">CGMCC 1.15152</strain>
    </source>
</reference>
<dbReference type="AlphaFoldDB" id="A0A916YG72"/>
<dbReference type="EMBL" id="BMHO01000001">
    <property type="protein sequence ID" value="GGD43310.1"/>
    <property type="molecule type" value="Genomic_DNA"/>
</dbReference>
<dbReference type="Pfam" id="PF13458">
    <property type="entry name" value="Peripla_BP_6"/>
    <property type="match status" value="1"/>
</dbReference>
<dbReference type="PROSITE" id="PS51257">
    <property type="entry name" value="PROKAR_LIPOPROTEIN"/>
    <property type="match status" value="1"/>
</dbReference>
<keyword evidence="3 5" id="KW-0732">Signal</keyword>
<dbReference type="InterPro" id="IPR028081">
    <property type="entry name" value="Leu-bd"/>
</dbReference>
<feature type="chain" id="PRO_5038054334" evidence="5">
    <location>
        <begin position="37"/>
        <end position="407"/>
    </location>
</feature>
<dbReference type="InterPro" id="IPR000709">
    <property type="entry name" value="Leu_Ile_Val-bd"/>
</dbReference>
<comment type="similarity">
    <text evidence="1">Belongs to the leucine-binding protein family.</text>
</comment>
<evidence type="ECO:0000256" key="5">
    <source>
        <dbReference type="SAM" id="SignalP"/>
    </source>
</evidence>
<keyword evidence="4" id="KW-0029">Amino-acid transport</keyword>